<feature type="transmembrane region" description="Helical" evidence="19">
    <location>
        <begin position="174"/>
        <end position="193"/>
    </location>
</feature>
<feature type="transmembrane region" description="Helical" evidence="19">
    <location>
        <begin position="132"/>
        <end position="153"/>
    </location>
</feature>
<evidence type="ECO:0000256" key="14">
    <source>
        <dbReference type="ARBA" id="ARBA00023098"/>
    </source>
</evidence>
<evidence type="ECO:0000256" key="10">
    <source>
        <dbReference type="ARBA" id="ARBA00022679"/>
    </source>
</evidence>
<evidence type="ECO:0000256" key="19">
    <source>
        <dbReference type="SAM" id="Phobius"/>
    </source>
</evidence>
<keyword evidence="15 19" id="KW-0472">Membrane</keyword>
<evidence type="ECO:0000256" key="11">
    <source>
        <dbReference type="ARBA" id="ARBA00022692"/>
    </source>
</evidence>
<feature type="transmembrane region" description="Helical" evidence="19">
    <location>
        <begin position="110"/>
        <end position="126"/>
    </location>
</feature>
<dbReference type="GO" id="GO:0004605">
    <property type="term" value="F:phosphatidate cytidylyltransferase activity"/>
    <property type="evidence" value="ECO:0007669"/>
    <property type="project" value="UniProtKB-EC"/>
</dbReference>
<comment type="pathway">
    <text evidence="4">Lipid metabolism.</text>
</comment>
<organism evidence="20 21">
    <name type="scientific">Lactococcus hircilactis</name>
    <dbReference type="NCBI Taxonomy" id="1494462"/>
    <lineage>
        <taxon>Bacteria</taxon>
        <taxon>Bacillati</taxon>
        <taxon>Bacillota</taxon>
        <taxon>Bacilli</taxon>
        <taxon>Lactobacillales</taxon>
        <taxon>Streptococcaceae</taxon>
        <taxon>Lactococcus</taxon>
    </lineage>
</organism>
<dbReference type="GO" id="GO:0005886">
    <property type="term" value="C:plasma membrane"/>
    <property type="evidence" value="ECO:0007669"/>
    <property type="project" value="UniProtKB-SubCell"/>
</dbReference>
<feature type="transmembrane region" description="Helical" evidence="19">
    <location>
        <begin position="6"/>
        <end position="38"/>
    </location>
</feature>
<protein>
    <recommendedName>
        <fullName evidence="7 18">Phosphatidate cytidylyltransferase</fullName>
        <ecNumber evidence="6 18">2.7.7.41</ecNumber>
    </recommendedName>
</protein>
<evidence type="ECO:0000256" key="18">
    <source>
        <dbReference type="RuleBase" id="RU003938"/>
    </source>
</evidence>
<feature type="transmembrane region" description="Helical" evidence="19">
    <location>
        <begin position="50"/>
        <end position="69"/>
    </location>
</feature>
<dbReference type="EC" id="2.7.7.41" evidence="6 18"/>
<keyword evidence="13 19" id="KW-1133">Transmembrane helix</keyword>
<evidence type="ECO:0000256" key="17">
    <source>
        <dbReference type="ARBA" id="ARBA00023264"/>
    </source>
</evidence>
<dbReference type="GO" id="GO:0016024">
    <property type="term" value="P:CDP-diacylglycerol biosynthetic process"/>
    <property type="evidence" value="ECO:0007669"/>
    <property type="project" value="UniProtKB-UniPathway"/>
</dbReference>
<evidence type="ECO:0000256" key="6">
    <source>
        <dbReference type="ARBA" id="ARBA00012487"/>
    </source>
</evidence>
<dbReference type="PANTHER" id="PTHR46382">
    <property type="entry name" value="PHOSPHATIDATE CYTIDYLYLTRANSFERASE"/>
    <property type="match status" value="1"/>
</dbReference>
<keyword evidence="10 18" id="KW-0808">Transferase</keyword>
<evidence type="ECO:0000256" key="15">
    <source>
        <dbReference type="ARBA" id="ARBA00023136"/>
    </source>
</evidence>
<dbReference type="RefSeq" id="WP_153496955.1">
    <property type="nucleotide sequence ID" value="NZ_CAXYUY010000013.1"/>
</dbReference>
<dbReference type="EMBL" id="WITJ01000015">
    <property type="protein sequence ID" value="MQW40292.1"/>
    <property type="molecule type" value="Genomic_DNA"/>
</dbReference>
<name>A0A7X1ZBJ7_9LACT</name>
<evidence type="ECO:0000256" key="4">
    <source>
        <dbReference type="ARBA" id="ARBA00005189"/>
    </source>
</evidence>
<proteinExistence type="inferred from homology"/>
<evidence type="ECO:0000256" key="1">
    <source>
        <dbReference type="ARBA" id="ARBA00001698"/>
    </source>
</evidence>
<comment type="catalytic activity">
    <reaction evidence="1 18">
        <text>a 1,2-diacyl-sn-glycero-3-phosphate + CTP + H(+) = a CDP-1,2-diacyl-sn-glycerol + diphosphate</text>
        <dbReference type="Rhea" id="RHEA:16229"/>
        <dbReference type="ChEBI" id="CHEBI:15378"/>
        <dbReference type="ChEBI" id="CHEBI:33019"/>
        <dbReference type="ChEBI" id="CHEBI:37563"/>
        <dbReference type="ChEBI" id="CHEBI:58332"/>
        <dbReference type="ChEBI" id="CHEBI:58608"/>
        <dbReference type="EC" id="2.7.7.41"/>
    </reaction>
</comment>
<keyword evidence="16" id="KW-0594">Phospholipid biosynthesis</keyword>
<dbReference type="Proteomes" id="UP000439550">
    <property type="component" value="Unassembled WGS sequence"/>
</dbReference>
<keyword evidence="11 18" id="KW-0812">Transmembrane</keyword>
<dbReference type="InterPro" id="IPR000374">
    <property type="entry name" value="PC_trans"/>
</dbReference>
<accession>A0A7X1ZBJ7</accession>
<feature type="transmembrane region" description="Helical" evidence="19">
    <location>
        <begin position="205"/>
        <end position="222"/>
    </location>
</feature>
<evidence type="ECO:0000256" key="7">
    <source>
        <dbReference type="ARBA" id="ARBA00019373"/>
    </source>
</evidence>
<comment type="subcellular location">
    <subcellularLocation>
        <location evidence="2">Cell membrane</location>
        <topology evidence="2">Multi-pass membrane protein</topology>
    </subcellularLocation>
</comment>
<keyword evidence="14" id="KW-0443">Lipid metabolism</keyword>
<keyword evidence="21" id="KW-1185">Reference proteome</keyword>
<comment type="caution">
    <text evidence="20">The sequence shown here is derived from an EMBL/GenBank/DDBJ whole genome shotgun (WGS) entry which is preliminary data.</text>
</comment>
<reference evidence="20 21" key="1">
    <citation type="submission" date="2019-10" db="EMBL/GenBank/DDBJ databases">
        <authorList>
            <person name="Dong K."/>
        </authorList>
    </citation>
    <scope>NUCLEOTIDE SEQUENCE [LARGE SCALE GENOMIC DNA]</scope>
    <source>
        <strain evidence="20 21">DSM 28960</strain>
    </source>
</reference>
<comment type="pathway">
    <text evidence="3 18">Phospholipid metabolism; CDP-diacylglycerol biosynthesis; CDP-diacylglycerol from sn-glycerol 3-phosphate: step 3/3.</text>
</comment>
<evidence type="ECO:0000256" key="8">
    <source>
        <dbReference type="ARBA" id="ARBA00022475"/>
    </source>
</evidence>
<keyword evidence="8" id="KW-1003">Cell membrane</keyword>
<evidence type="ECO:0000313" key="21">
    <source>
        <dbReference type="Proteomes" id="UP000439550"/>
    </source>
</evidence>
<evidence type="ECO:0000256" key="2">
    <source>
        <dbReference type="ARBA" id="ARBA00004651"/>
    </source>
</evidence>
<keyword evidence="17" id="KW-1208">Phospholipid metabolism</keyword>
<gene>
    <name evidence="20" type="ORF">GHI93_10180</name>
</gene>
<evidence type="ECO:0000313" key="20">
    <source>
        <dbReference type="EMBL" id="MQW40292.1"/>
    </source>
</evidence>
<keyword evidence="12 18" id="KW-0548">Nucleotidyltransferase</keyword>
<feature type="transmembrane region" description="Helical" evidence="19">
    <location>
        <begin position="81"/>
        <end position="98"/>
    </location>
</feature>
<comment type="similarity">
    <text evidence="5 18">Belongs to the CDS family.</text>
</comment>
<evidence type="ECO:0000256" key="3">
    <source>
        <dbReference type="ARBA" id="ARBA00005119"/>
    </source>
</evidence>
<evidence type="ECO:0000256" key="12">
    <source>
        <dbReference type="ARBA" id="ARBA00022695"/>
    </source>
</evidence>
<evidence type="ECO:0000256" key="5">
    <source>
        <dbReference type="ARBA" id="ARBA00010185"/>
    </source>
</evidence>
<dbReference type="UniPathway" id="UPA00557">
    <property type="reaction ID" value="UER00614"/>
</dbReference>
<sequence>MKQRIITGVIAGAVFLGLLLLNNPIYFELLVAVLVIIAMQEMFKMAKLHLLSFEGILSTLAALSLALPFGQSWLGINIDRGFGLFTLFLFIMLTGMVLSKGSYSFEDVGFPFLSAFYVGIGFQNLLSAKNAGIAIVFLALFIVWTTDIGAYFIGKNFGKNKLLPAVSPNKTIEGSLGGILCAVLVALIMYFLYNKELPDLGYLKLILFTIIFSIVGQIGDLVESSIKRHFGVKDSGKLLPGHGGILDRFDSLIFVFPIMHILGLF</sequence>
<dbReference type="AlphaFoldDB" id="A0A7X1ZBJ7"/>
<keyword evidence="9" id="KW-0444">Lipid biosynthesis</keyword>
<evidence type="ECO:0000256" key="16">
    <source>
        <dbReference type="ARBA" id="ARBA00023209"/>
    </source>
</evidence>
<dbReference type="PANTHER" id="PTHR46382:SF1">
    <property type="entry name" value="PHOSPHATIDATE CYTIDYLYLTRANSFERASE"/>
    <property type="match status" value="1"/>
</dbReference>
<evidence type="ECO:0000256" key="9">
    <source>
        <dbReference type="ARBA" id="ARBA00022516"/>
    </source>
</evidence>
<evidence type="ECO:0000256" key="13">
    <source>
        <dbReference type="ARBA" id="ARBA00022989"/>
    </source>
</evidence>
<dbReference type="PROSITE" id="PS01315">
    <property type="entry name" value="CDS"/>
    <property type="match status" value="1"/>
</dbReference>
<dbReference type="Pfam" id="PF01148">
    <property type="entry name" value="CTP_transf_1"/>
    <property type="match status" value="1"/>
</dbReference>
<dbReference type="OrthoDB" id="9799199at2"/>